<organism evidence="3 4">
    <name type="scientific">Protea cynaroides</name>
    <dbReference type="NCBI Taxonomy" id="273540"/>
    <lineage>
        <taxon>Eukaryota</taxon>
        <taxon>Viridiplantae</taxon>
        <taxon>Streptophyta</taxon>
        <taxon>Embryophyta</taxon>
        <taxon>Tracheophyta</taxon>
        <taxon>Spermatophyta</taxon>
        <taxon>Magnoliopsida</taxon>
        <taxon>Proteales</taxon>
        <taxon>Proteaceae</taxon>
        <taxon>Protea</taxon>
    </lineage>
</organism>
<evidence type="ECO:0008006" key="5">
    <source>
        <dbReference type="Google" id="ProtNLM"/>
    </source>
</evidence>
<dbReference type="Pfam" id="PF07231">
    <property type="entry name" value="Hs1pro-1_N"/>
    <property type="match status" value="1"/>
</dbReference>
<proteinExistence type="predicted"/>
<gene>
    <name evidence="3" type="ORF">NE237_020843</name>
</gene>
<name>A0A9Q0K4B0_9MAGN</name>
<dbReference type="SUPFAM" id="SSF54001">
    <property type="entry name" value="Cysteine proteinases"/>
    <property type="match status" value="1"/>
</dbReference>
<reference evidence="3" key="1">
    <citation type="journal article" date="2023" name="Plant J.">
        <title>The genome of the king protea, Protea cynaroides.</title>
        <authorList>
            <person name="Chang J."/>
            <person name="Duong T.A."/>
            <person name="Schoeman C."/>
            <person name="Ma X."/>
            <person name="Roodt D."/>
            <person name="Barker N."/>
            <person name="Li Z."/>
            <person name="Van de Peer Y."/>
            <person name="Mizrachi E."/>
        </authorList>
    </citation>
    <scope>NUCLEOTIDE SEQUENCE</scope>
    <source>
        <tissue evidence="3">Young leaves</tissue>
    </source>
</reference>
<protein>
    <recommendedName>
        <fullName evidence="5">Peptidase C1A papain C-terminal domain-containing protein</fullName>
    </recommendedName>
</protein>
<dbReference type="GO" id="GO:0008234">
    <property type="term" value="F:cysteine-type peptidase activity"/>
    <property type="evidence" value="ECO:0007669"/>
    <property type="project" value="InterPro"/>
</dbReference>
<dbReference type="Gene3D" id="3.90.70.10">
    <property type="entry name" value="Cysteine proteinases"/>
    <property type="match status" value="1"/>
</dbReference>
<feature type="domain" description="Peptidase C1A papain C-terminal" evidence="1">
    <location>
        <begin position="118"/>
        <end position="148"/>
    </location>
</feature>
<dbReference type="GO" id="GO:0006952">
    <property type="term" value="P:defense response"/>
    <property type="evidence" value="ECO:0007669"/>
    <property type="project" value="InterPro"/>
</dbReference>
<evidence type="ECO:0000313" key="3">
    <source>
        <dbReference type="EMBL" id="KAJ4960933.1"/>
    </source>
</evidence>
<dbReference type="InterPro" id="IPR038765">
    <property type="entry name" value="Papain-like_cys_pep_sf"/>
</dbReference>
<accession>A0A9Q0K4B0</accession>
<dbReference type="Proteomes" id="UP001141806">
    <property type="component" value="Unassembled WGS sequence"/>
</dbReference>
<evidence type="ECO:0000313" key="4">
    <source>
        <dbReference type="Proteomes" id="UP001141806"/>
    </source>
</evidence>
<dbReference type="EMBL" id="JAMYWD010000009">
    <property type="protein sequence ID" value="KAJ4960933.1"/>
    <property type="molecule type" value="Genomic_DNA"/>
</dbReference>
<dbReference type="InterPro" id="IPR000668">
    <property type="entry name" value="Peptidase_C1A_C"/>
</dbReference>
<dbReference type="InterPro" id="IPR009869">
    <property type="entry name" value="HSPRO1_N"/>
</dbReference>
<dbReference type="AlphaFoldDB" id="A0A9Q0K4B0"/>
<feature type="domain" description="Nematode resistance protein-like HSPRO1 N-terminal" evidence="2">
    <location>
        <begin position="54"/>
        <end position="87"/>
    </location>
</feature>
<keyword evidence="4" id="KW-1185">Reference proteome</keyword>
<evidence type="ECO:0000259" key="1">
    <source>
        <dbReference type="Pfam" id="PF00112"/>
    </source>
</evidence>
<evidence type="ECO:0000259" key="2">
    <source>
        <dbReference type="Pfam" id="PF07231"/>
    </source>
</evidence>
<dbReference type="GO" id="GO:0006508">
    <property type="term" value="P:proteolysis"/>
    <property type="evidence" value="ECO:0007669"/>
    <property type="project" value="InterPro"/>
</dbReference>
<comment type="caution">
    <text evidence="3">The sequence shown here is derived from an EMBL/GenBank/DDBJ whole genome shotgun (WGS) entry which is preliminary data.</text>
</comment>
<dbReference type="Pfam" id="PF00112">
    <property type="entry name" value="Peptidase_C1"/>
    <property type="match status" value="1"/>
</dbReference>
<sequence length="204" mass="22427">MVLVLLDIGISVDTGDSVTTEVSNPHQDPVAKLGNYSSLCVYDELLGIFNWSDRFPELLKFWISRDFPRWKDGSLINPALEALGITFEEDAAETRGTIPVSSAIDMSLINYDDDHGMKSGSIVSVKVQGSCRSCWEFSTIAAVEGINRQGLVDRDILTSMFDGMTSETMETVSVPSFPRLLIISLLDWKQESLGCVSAMLFGAM</sequence>